<feature type="binding site" evidence="5">
    <location>
        <position position="164"/>
    </location>
    <ligand>
        <name>adenosylcob(III)alamin</name>
        <dbReference type="ChEBI" id="CHEBI:18408"/>
    </ligand>
</feature>
<dbReference type="GO" id="GO:0006520">
    <property type="term" value="P:amino acid metabolic process"/>
    <property type="evidence" value="ECO:0007669"/>
    <property type="project" value="InterPro"/>
</dbReference>
<comment type="subunit">
    <text evidence="5">The basic unit is a heterodimer which dimerizes to form tetramers. The heterotetramers trimerize; 6 large subunits form a core ring with 6 small subunits projecting outwards.</text>
</comment>
<dbReference type="GO" id="GO:0031419">
    <property type="term" value="F:cobalamin binding"/>
    <property type="evidence" value="ECO:0007669"/>
    <property type="project" value="UniProtKB-UniRule"/>
</dbReference>
<dbReference type="PANTHER" id="PTHR39330">
    <property type="entry name" value="ETHANOLAMINE AMMONIA-LYASE LIGHT CHAIN"/>
    <property type="match status" value="1"/>
</dbReference>
<accession>A0A4R1N1H0</accession>
<evidence type="ECO:0000256" key="3">
    <source>
        <dbReference type="ARBA" id="ARBA00023285"/>
    </source>
</evidence>
<name>A0A4R1N1H0_9FIRM</name>
<dbReference type="GO" id="GO:0009350">
    <property type="term" value="C:ethanolamine ammonia-lyase complex"/>
    <property type="evidence" value="ECO:0007669"/>
    <property type="project" value="UniProtKB-UniRule"/>
</dbReference>
<dbReference type="GO" id="GO:0046336">
    <property type="term" value="P:ethanolamine catabolic process"/>
    <property type="evidence" value="ECO:0007669"/>
    <property type="project" value="UniProtKB-UniRule"/>
</dbReference>
<evidence type="ECO:0000256" key="1">
    <source>
        <dbReference type="ARBA" id="ARBA00022628"/>
    </source>
</evidence>
<dbReference type="AlphaFoldDB" id="A0A4R1N1H0"/>
<dbReference type="UniPathway" id="UPA00560"/>
<proteinExistence type="inferred from homology"/>
<dbReference type="PANTHER" id="PTHR39330:SF1">
    <property type="entry name" value="ETHANOLAMINE AMMONIA-LYASE SMALL SUBUNIT"/>
    <property type="match status" value="1"/>
</dbReference>
<evidence type="ECO:0000313" key="6">
    <source>
        <dbReference type="EMBL" id="TCK98800.1"/>
    </source>
</evidence>
<sequence length="250" mass="28413">MRDLTAYRIEDYMAVPKAFNEEAYRHYKQTTPARIGIWRSGPRYKTETMLRFRADHAVAQDAVFTDVSEEFIEQKGWAQLKTVIESKEEYLKRPDLGRILDDESISRLKEMIKMPPKVQVYISDGLSSTAIETNAYDTYQSIAMRLSQHNIQLNNPFFVKYGRVPCMDHISELIQSEVTAVLIGERPGLATGESMSCYMIYKGRVGNPESRRMVVSNIHKNGTPAVEAGAHIGDLVKKMLDEKKSGVALK</sequence>
<feature type="binding site" evidence="5">
    <location>
        <position position="185"/>
    </location>
    <ligand>
        <name>adenosylcob(III)alamin</name>
        <dbReference type="ChEBI" id="CHEBI:18408"/>
    </ligand>
</feature>
<protein>
    <recommendedName>
        <fullName evidence="5">Ethanolamine ammonia-lyase small subunit</fullName>
        <shortName evidence="5">EAL small subunit</shortName>
        <ecNumber evidence="5">4.3.1.7</ecNumber>
    </recommendedName>
</protein>
<dbReference type="Gene3D" id="1.10.30.40">
    <property type="entry name" value="Ethanolamine ammonia-lyase light chain (EutC), N-terminal domain"/>
    <property type="match status" value="1"/>
</dbReference>
<keyword evidence="4 5" id="KW-1283">Bacterial microcompartment</keyword>
<comment type="similarity">
    <text evidence="5">Belongs to the EutC family.</text>
</comment>
<keyword evidence="7" id="KW-1185">Reference proteome</keyword>
<comment type="caution">
    <text evidence="6">The sequence shown here is derived from an EMBL/GenBank/DDBJ whole genome shotgun (WGS) entry which is preliminary data.</text>
</comment>
<dbReference type="Pfam" id="PF05985">
    <property type="entry name" value="EutC"/>
    <property type="match status" value="1"/>
</dbReference>
<evidence type="ECO:0000256" key="2">
    <source>
        <dbReference type="ARBA" id="ARBA00023239"/>
    </source>
</evidence>
<dbReference type="InterPro" id="IPR042251">
    <property type="entry name" value="EutC_C"/>
</dbReference>
<dbReference type="Gene3D" id="3.40.50.11240">
    <property type="entry name" value="Ethanolamine ammonia-lyase light chain (EutC)"/>
    <property type="match status" value="1"/>
</dbReference>
<gene>
    <name evidence="5" type="primary">eutC</name>
    <name evidence="6" type="ORF">EDC19_1239</name>
</gene>
<dbReference type="HAMAP" id="MF_00601">
    <property type="entry name" value="EutC"/>
    <property type="match status" value="1"/>
</dbReference>
<dbReference type="GO" id="GO:0031471">
    <property type="term" value="C:ethanolamine degradation polyhedral organelle"/>
    <property type="evidence" value="ECO:0007669"/>
    <property type="project" value="UniProtKB-UniRule"/>
</dbReference>
<keyword evidence="1 5" id="KW-0846">Cobalamin</keyword>
<dbReference type="EC" id="4.3.1.7" evidence="5"/>
<keyword evidence="2 5" id="KW-0456">Lyase</keyword>
<evidence type="ECO:0000256" key="4">
    <source>
        <dbReference type="ARBA" id="ARBA00024446"/>
    </source>
</evidence>
<dbReference type="NCBIfam" id="NF003971">
    <property type="entry name" value="PRK05465.1"/>
    <property type="match status" value="1"/>
</dbReference>
<evidence type="ECO:0000313" key="7">
    <source>
        <dbReference type="Proteomes" id="UP000294545"/>
    </source>
</evidence>
<reference evidence="6 7" key="1">
    <citation type="submission" date="2019-03" db="EMBL/GenBank/DDBJ databases">
        <title>Genomic Encyclopedia of Type Strains, Phase IV (KMG-IV): sequencing the most valuable type-strain genomes for metagenomic binning, comparative biology and taxonomic classification.</title>
        <authorList>
            <person name="Goeker M."/>
        </authorList>
    </citation>
    <scope>NUCLEOTIDE SEQUENCE [LARGE SCALE GENOMIC DNA]</scope>
    <source>
        <strain evidence="6 7">DSM 24176</strain>
    </source>
</reference>
<dbReference type="PIRSF" id="PIRSF018982">
    <property type="entry name" value="EutC"/>
    <property type="match status" value="1"/>
</dbReference>
<organism evidence="6 7">
    <name type="scientific">Natranaerovirga hydrolytica</name>
    <dbReference type="NCBI Taxonomy" id="680378"/>
    <lineage>
        <taxon>Bacteria</taxon>
        <taxon>Bacillati</taxon>
        <taxon>Bacillota</taxon>
        <taxon>Clostridia</taxon>
        <taxon>Lachnospirales</taxon>
        <taxon>Natranaerovirgaceae</taxon>
        <taxon>Natranaerovirga</taxon>
    </lineage>
</organism>
<dbReference type="RefSeq" id="WP_207668955.1">
    <property type="nucleotide sequence ID" value="NZ_SMGQ01000011.1"/>
</dbReference>
<dbReference type="EMBL" id="SMGQ01000011">
    <property type="protein sequence ID" value="TCK98800.1"/>
    <property type="molecule type" value="Genomic_DNA"/>
</dbReference>
<dbReference type="InterPro" id="IPR009246">
    <property type="entry name" value="EutC"/>
</dbReference>
<comment type="cofactor">
    <cofactor evidence="5">
        <name>adenosylcob(III)alamin</name>
        <dbReference type="ChEBI" id="CHEBI:18408"/>
    </cofactor>
    <text evidence="5">Binds between the large and small subunits.</text>
</comment>
<dbReference type="FunFam" id="1.10.30.40:FF:000001">
    <property type="entry name" value="Ethanolamine ammonia-lyase light chain"/>
    <property type="match status" value="1"/>
</dbReference>
<comment type="subcellular location">
    <subcellularLocation>
        <location evidence="5">Bacterial microcompartment</location>
    </subcellularLocation>
</comment>
<keyword evidence="3 5" id="KW-0170">Cobalt</keyword>
<comment type="catalytic activity">
    <reaction evidence="5">
        <text>ethanolamine = acetaldehyde + NH4(+)</text>
        <dbReference type="Rhea" id="RHEA:15313"/>
        <dbReference type="ChEBI" id="CHEBI:15343"/>
        <dbReference type="ChEBI" id="CHEBI:28938"/>
        <dbReference type="ChEBI" id="CHEBI:57603"/>
        <dbReference type="EC" id="4.3.1.7"/>
    </reaction>
</comment>
<evidence type="ECO:0000256" key="5">
    <source>
        <dbReference type="HAMAP-Rule" id="MF_00601"/>
    </source>
</evidence>
<dbReference type="Proteomes" id="UP000294545">
    <property type="component" value="Unassembled WGS sequence"/>
</dbReference>
<dbReference type="InterPro" id="IPR042255">
    <property type="entry name" value="EutC_N"/>
</dbReference>
<dbReference type="GO" id="GO:0008851">
    <property type="term" value="F:ethanolamine ammonia-lyase activity"/>
    <property type="evidence" value="ECO:0007669"/>
    <property type="project" value="UniProtKB-UniRule"/>
</dbReference>
<comment type="pathway">
    <text evidence="5">Amine and polyamine degradation; ethanolamine degradation.</text>
</comment>
<comment type="function">
    <text evidence="5">Catalyzes the deamination of various vicinal amino-alcohols to oxo compounds. Allows this organism to utilize ethanolamine as the sole source of nitrogen and carbon in the presence of external vitamin B12.</text>
</comment>